<keyword evidence="7" id="KW-1185">Reference proteome</keyword>
<dbReference type="PANTHER" id="PTHR46847">
    <property type="entry name" value="D-ALLOSE-BINDING PERIPLASMIC PROTEIN-RELATED"/>
    <property type="match status" value="1"/>
</dbReference>
<keyword evidence="3 4" id="KW-0732">Signal</keyword>
<comment type="caution">
    <text evidence="6">The sequence shown here is derived from an EMBL/GenBank/DDBJ whole genome shotgun (WGS) entry which is preliminary data.</text>
</comment>
<proteinExistence type="inferred from homology"/>
<dbReference type="CDD" id="cd01536">
    <property type="entry name" value="PBP1_ABC_sugar_binding-like"/>
    <property type="match status" value="1"/>
</dbReference>
<reference evidence="6 7" key="1">
    <citation type="submission" date="2018-07" db="EMBL/GenBank/DDBJ databases">
        <title>Genomic Encyclopedia of Type Strains, Phase IV (KMG-IV): sequencing the most valuable type-strain genomes for metagenomic binning, comparative biology and taxonomic classification.</title>
        <authorList>
            <person name="Goeker M."/>
        </authorList>
    </citation>
    <scope>NUCLEOTIDE SEQUENCE [LARGE SCALE GENOMIC DNA]</scope>
    <source>
        <strain evidence="6 7">DSM 21352</strain>
    </source>
</reference>
<dbReference type="InterPro" id="IPR025997">
    <property type="entry name" value="SBP_2_dom"/>
</dbReference>
<gene>
    <name evidence="6" type="ORF">DFR41_11382</name>
</gene>
<name>A0A370F648_9BURK</name>
<evidence type="ECO:0000313" key="6">
    <source>
        <dbReference type="EMBL" id="RDI19100.1"/>
    </source>
</evidence>
<accession>A0A370F648</accession>
<evidence type="ECO:0000256" key="4">
    <source>
        <dbReference type="SAM" id="SignalP"/>
    </source>
</evidence>
<protein>
    <submittedName>
        <fullName evidence="6">Monosaccharide ABC transporter substrate-binding protein (CUT2 family)</fullName>
    </submittedName>
</protein>
<dbReference type="Pfam" id="PF13407">
    <property type="entry name" value="Peripla_BP_4"/>
    <property type="match status" value="1"/>
</dbReference>
<dbReference type="RefSeq" id="WP_114804550.1">
    <property type="nucleotide sequence ID" value="NZ_QQAV01000013.1"/>
</dbReference>
<feature type="signal peptide" evidence="4">
    <location>
        <begin position="1"/>
        <end position="34"/>
    </location>
</feature>
<evidence type="ECO:0000259" key="5">
    <source>
        <dbReference type="Pfam" id="PF13407"/>
    </source>
</evidence>
<dbReference type="OrthoDB" id="9814427at2"/>
<comment type="subcellular location">
    <subcellularLocation>
        <location evidence="1">Cell envelope</location>
    </subcellularLocation>
</comment>
<feature type="domain" description="Periplasmic binding protein" evidence="5">
    <location>
        <begin position="67"/>
        <end position="310"/>
    </location>
</feature>
<dbReference type="Proteomes" id="UP000255265">
    <property type="component" value="Unassembled WGS sequence"/>
</dbReference>
<dbReference type="InterPro" id="IPR028082">
    <property type="entry name" value="Peripla_BP_I"/>
</dbReference>
<dbReference type="PANTHER" id="PTHR46847:SF1">
    <property type="entry name" value="D-ALLOSE-BINDING PERIPLASMIC PROTEIN-RELATED"/>
    <property type="match status" value="1"/>
</dbReference>
<evidence type="ECO:0000256" key="3">
    <source>
        <dbReference type="ARBA" id="ARBA00022729"/>
    </source>
</evidence>
<evidence type="ECO:0000256" key="2">
    <source>
        <dbReference type="ARBA" id="ARBA00007639"/>
    </source>
</evidence>
<comment type="similarity">
    <text evidence="2">Belongs to the bacterial solute-binding protein 2 family.</text>
</comment>
<sequence length="343" mass="36997">MRRWDSLWARKALCSATAAALAAATLGIAGGAHAAEPREELRAAFDKALKGKKVAWSPVWMGVLESEWTRNMKAHFDDYGIQFVTRDANFKSDVQLQTVSQFINEKPDVLIVQNPNVTLLARELKRAMDAGIYVIQVNMASNQLTDAYVGVDAKDMGRRLARDVVAECGGGKGSGQIAILEGEATAAYSLDMKRGAMEIFNTDKSIKVVSSQPTNWDANKAGEVTTTVLQQNPNLCGILSVWGPQTAGAAQAVKAAGKTGKVKVWVASDGQPADCDMLEQGLFTKNLSYRADTQGEAIVAAALALIQSGEKPGAKRMAFYTVPYWVNSKADRQYCFSVPQAAK</sequence>
<evidence type="ECO:0000256" key="1">
    <source>
        <dbReference type="ARBA" id="ARBA00004196"/>
    </source>
</evidence>
<dbReference type="GO" id="GO:0030246">
    <property type="term" value="F:carbohydrate binding"/>
    <property type="evidence" value="ECO:0007669"/>
    <property type="project" value="UniProtKB-ARBA"/>
</dbReference>
<dbReference type="AlphaFoldDB" id="A0A370F648"/>
<organism evidence="6 7">
    <name type="scientific">Pseudacidovorax intermedius</name>
    <dbReference type="NCBI Taxonomy" id="433924"/>
    <lineage>
        <taxon>Bacteria</taxon>
        <taxon>Pseudomonadati</taxon>
        <taxon>Pseudomonadota</taxon>
        <taxon>Betaproteobacteria</taxon>
        <taxon>Burkholderiales</taxon>
        <taxon>Comamonadaceae</taxon>
        <taxon>Pseudacidovorax</taxon>
    </lineage>
</organism>
<dbReference type="GO" id="GO:0030313">
    <property type="term" value="C:cell envelope"/>
    <property type="evidence" value="ECO:0007669"/>
    <property type="project" value="UniProtKB-SubCell"/>
</dbReference>
<dbReference type="EMBL" id="QQAV01000013">
    <property type="protein sequence ID" value="RDI19100.1"/>
    <property type="molecule type" value="Genomic_DNA"/>
</dbReference>
<feature type="chain" id="PRO_5016587570" evidence="4">
    <location>
        <begin position="35"/>
        <end position="343"/>
    </location>
</feature>
<dbReference type="SUPFAM" id="SSF53822">
    <property type="entry name" value="Periplasmic binding protein-like I"/>
    <property type="match status" value="1"/>
</dbReference>
<dbReference type="Gene3D" id="3.40.50.2300">
    <property type="match status" value="2"/>
</dbReference>
<evidence type="ECO:0000313" key="7">
    <source>
        <dbReference type="Proteomes" id="UP000255265"/>
    </source>
</evidence>